<gene>
    <name evidence="1" type="ORF">Ocin01_19860</name>
</gene>
<accession>A0A1D2M1K4</accession>
<name>A0A1D2M1K4_ORCCI</name>
<keyword evidence="2" id="KW-1185">Reference proteome</keyword>
<evidence type="ECO:0000313" key="2">
    <source>
        <dbReference type="Proteomes" id="UP000094527"/>
    </source>
</evidence>
<dbReference type="AlphaFoldDB" id="A0A1D2M1K4"/>
<dbReference type="Proteomes" id="UP000094527">
    <property type="component" value="Unassembled WGS sequence"/>
</dbReference>
<sequence>MGGQPTKLKKSSLESQEPEMLNKNSLDLIYIEDFFDDPRYLKALEKHNRKIKFEASKAMKSAARKRKVD</sequence>
<protein>
    <submittedName>
        <fullName evidence="1">Uncharacterized protein</fullName>
    </submittedName>
</protein>
<proteinExistence type="predicted"/>
<organism evidence="1 2">
    <name type="scientific">Orchesella cincta</name>
    <name type="common">Springtail</name>
    <name type="synonym">Podura cincta</name>
    <dbReference type="NCBI Taxonomy" id="48709"/>
    <lineage>
        <taxon>Eukaryota</taxon>
        <taxon>Metazoa</taxon>
        <taxon>Ecdysozoa</taxon>
        <taxon>Arthropoda</taxon>
        <taxon>Hexapoda</taxon>
        <taxon>Collembola</taxon>
        <taxon>Entomobryomorpha</taxon>
        <taxon>Entomobryoidea</taxon>
        <taxon>Orchesellidae</taxon>
        <taxon>Orchesellinae</taxon>
        <taxon>Orchesella</taxon>
    </lineage>
</organism>
<reference evidence="1 2" key="1">
    <citation type="journal article" date="2016" name="Genome Biol. Evol.">
        <title>Gene Family Evolution Reflects Adaptation to Soil Environmental Stressors in the Genome of the Collembolan Orchesella cincta.</title>
        <authorList>
            <person name="Faddeeva-Vakhrusheva A."/>
            <person name="Derks M.F."/>
            <person name="Anvar S.Y."/>
            <person name="Agamennone V."/>
            <person name="Suring W."/>
            <person name="Smit S."/>
            <person name="van Straalen N.M."/>
            <person name="Roelofs D."/>
        </authorList>
    </citation>
    <scope>NUCLEOTIDE SEQUENCE [LARGE SCALE GENOMIC DNA]</scope>
    <source>
        <tissue evidence="1">Mixed pool</tissue>
    </source>
</reference>
<dbReference type="EMBL" id="LJIJ01007104">
    <property type="protein sequence ID" value="ODM86822.1"/>
    <property type="molecule type" value="Genomic_DNA"/>
</dbReference>
<evidence type="ECO:0000313" key="1">
    <source>
        <dbReference type="EMBL" id="ODM86822.1"/>
    </source>
</evidence>
<comment type="caution">
    <text evidence="1">The sequence shown here is derived from an EMBL/GenBank/DDBJ whole genome shotgun (WGS) entry which is preliminary data.</text>
</comment>